<gene>
    <name evidence="10" type="ORF">ODI_01513</name>
    <name evidence="11" type="ORF">ODI_R3752</name>
</gene>
<evidence type="ECO:0000256" key="6">
    <source>
        <dbReference type="PROSITE-ProRule" id="PRU00169"/>
    </source>
</evidence>
<evidence type="ECO:0000313" key="12">
    <source>
        <dbReference type="Proteomes" id="UP000078558"/>
    </source>
</evidence>
<keyword evidence="5" id="KW-0804">Transcription</keyword>
<feature type="domain" description="Response regulatory" evidence="8">
    <location>
        <begin position="10"/>
        <end position="125"/>
    </location>
</feature>
<dbReference type="InterPro" id="IPR036388">
    <property type="entry name" value="WH-like_DNA-bd_sf"/>
</dbReference>
<dbReference type="OrthoDB" id="9802426at2"/>
<organism evidence="10 12">
    <name type="scientific">Orrella dioscoreae</name>
    <dbReference type="NCBI Taxonomy" id="1851544"/>
    <lineage>
        <taxon>Bacteria</taxon>
        <taxon>Pseudomonadati</taxon>
        <taxon>Pseudomonadota</taxon>
        <taxon>Betaproteobacteria</taxon>
        <taxon>Burkholderiales</taxon>
        <taxon>Alcaligenaceae</taxon>
        <taxon>Orrella</taxon>
    </lineage>
</organism>
<evidence type="ECO:0000259" key="8">
    <source>
        <dbReference type="PROSITE" id="PS50110"/>
    </source>
</evidence>
<dbReference type="Pfam" id="PF00486">
    <property type="entry name" value="Trans_reg_C"/>
    <property type="match status" value="1"/>
</dbReference>
<reference evidence="11 12" key="2">
    <citation type="submission" date="2017-08" db="EMBL/GenBank/DDBJ databases">
        <authorList>
            <person name="de Groot N.N."/>
        </authorList>
    </citation>
    <scope>NUCLEOTIDE SEQUENCE [LARGE SCALE GENOMIC DNA]</scope>
    <source>
        <strain evidence="11">Orrdi1</strain>
    </source>
</reference>
<dbReference type="PANTHER" id="PTHR48111">
    <property type="entry name" value="REGULATOR OF RPOS"/>
    <property type="match status" value="1"/>
</dbReference>
<dbReference type="PROSITE" id="PS51755">
    <property type="entry name" value="OMPR_PHOB"/>
    <property type="match status" value="1"/>
</dbReference>
<keyword evidence="1 6" id="KW-0597">Phosphoprotein</keyword>
<dbReference type="InterPro" id="IPR001789">
    <property type="entry name" value="Sig_transdc_resp-reg_receiver"/>
</dbReference>
<dbReference type="KEGG" id="odi:ODI_R3752"/>
<evidence type="ECO:0000313" key="10">
    <source>
        <dbReference type="EMBL" id="SBT25886.1"/>
    </source>
</evidence>
<keyword evidence="4 7" id="KW-0238">DNA-binding</keyword>
<sequence length="235" mass="25783">MTGSSDLRPRVLIVEDDTTLAGNLYSYLENKGFMPDAAYEGRGALRMLAEQPFDVVVLDIGLPGQDGYRVLQSLRQDLQRSVPVLILTARDQLEDKLAGFSHGADDYLTKPFALAEVEARLRALVNRSQGAVTAAPREFHGLSFDPRTRVVSVNGLPVYLARKSTQIVEMLMRDPGCAVLRTDLESALWGDETPASDALRSQIHLLRRALADAGFDGIETLHGTGWRLVVPSRPA</sequence>
<dbReference type="Gene3D" id="3.40.50.2300">
    <property type="match status" value="1"/>
</dbReference>
<dbReference type="SMART" id="SM00862">
    <property type="entry name" value="Trans_reg_C"/>
    <property type="match status" value="1"/>
</dbReference>
<dbReference type="PROSITE" id="PS50110">
    <property type="entry name" value="RESPONSE_REGULATORY"/>
    <property type="match status" value="1"/>
</dbReference>
<dbReference type="CDD" id="cd00383">
    <property type="entry name" value="trans_reg_C"/>
    <property type="match status" value="1"/>
</dbReference>
<evidence type="ECO:0000256" key="2">
    <source>
        <dbReference type="ARBA" id="ARBA00023012"/>
    </source>
</evidence>
<evidence type="ECO:0000259" key="9">
    <source>
        <dbReference type="PROSITE" id="PS51755"/>
    </source>
</evidence>
<evidence type="ECO:0000256" key="4">
    <source>
        <dbReference type="ARBA" id="ARBA00023125"/>
    </source>
</evidence>
<evidence type="ECO:0000313" key="11">
    <source>
        <dbReference type="EMBL" id="SOE51874.1"/>
    </source>
</evidence>
<dbReference type="SMART" id="SM00448">
    <property type="entry name" value="REC"/>
    <property type="match status" value="1"/>
</dbReference>
<dbReference type="InterPro" id="IPR016032">
    <property type="entry name" value="Sig_transdc_resp-reg_C-effctor"/>
</dbReference>
<dbReference type="Gene3D" id="6.10.250.690">
    <property type="match status" value="1"/>
</dbReference>
<dbReference type="RefSeq" id="WP_067754630.1">
    <property type="nucleotide sequence ID" value="NZ_LT907988.1"/>
</dbReference>
<dbReference type="GO" id="GO:0032993">
    <property type="term" value="C:protein-DNA complex"/>
    <property type="evidence" value="ECO:0007669"/>
    <property type="project" value="TreeGrafter"/>
</dbReference>
<dbReference type="Gene3D" id="1.10.10.10">
    <property type="entry name" value="Winged helix-like DNA-binding domain superfamily/Winged helix DNA-binding domain"/>
    <property type="match status" value="1"/>
</dbReference>
<dbReference type="Pfam" id="PF00072">
    <property type="entry name" value="Response_reg"/>
    <property type="match status" value="1"/>
</dbReference>
<reference evidence="10 12" key="1">
    <citation type="submission" date="2016-06" db="EMBL/GenBank/DDBJ databases">
        <authorList>
            <person name="Kjaerup R.B."/>
            <person name="Dalgaard T.S."/>
            <person name="Juul-Madsen H.R."/>
        </authorList>
    </citation>
    <scope>NUCLEOTIDE SEQUENCE [LARGE SCALE GENOMIC DNA]</scope>
    <source>
        <strain evidence="10">Orrdi1</strain>
    </source>
</reference>
<keyword evidence="12" id="KW-1185">Reference proteome</keyword>
<dbReference type="InterPro" id="IPR001867">
    <property type="entry name" value="OmpR/PhoB-type_DNA-bd"/>
</dbReference>
<accession>A0A1C3K309</accession>
<feature type="DNA-binding region" description="OmpR/PhoB-type" evidence="7">
    <location>
        <begin position="134"/>
        <end position="230"/>
    </location>
</feature>
<dbReference type="InterPro" id="IPR011006">
    <property type="entry name" value="CheY-like_superfamily"/>
</dbReference>
<dbReference type="GO" id="GO:0005829">
    <property type="term" value="C:cytosol"/>
    <property type="evidence" value="ECO:0007669"/>
    <property type="project" value="TreeGrafter"/>
</dbReference>
<feature type="modified residue" description="4-aspartylphosphate" evidence="6">
    <location>
        <position position="59"/>
    </location>
</feature>
<protein>
    <submittedName>
        <fullName evidence="10">Putative two-component system response regulator</fullName>
    </submittedName>
</protein>
<dbReference type="STRING" id="1851544.ODI_01513"/>
<keyword evidence="3" id="KW-0805">Transcription regulation</keyword>
<dbReference type="GO" id="GO:0006355">
    <property type="term" value="P:regulation of DNA-templated transcription"/>
    <property type="evidence" value="ECO:0007669"/>
    <property type="project" value="InterPro"/>
</dbReference>
<name>A0A1C3K309_9BURK</name>
<proteinExistence type="predicted"/>
<keyword evidence="2" id="KW-0902">Two-component regulatory system</keyword>
<evidence type="ECO:0000256" key="3">
    <source>
        <dbReference type="ARBA" id="ARBA00023015"/>
    </source>
</evidence>
<dbReference type="InterPro" id="IPR039420">
    <property type="entry name" value="WalR-like"/>
</dbReference>
<feature type="domain" description="OmpR/PhoB-type" evidence="9">
    <location>
        <begin position="134"/>
        <end position="230"/>
    </location>
</feature>
<dbReference type="PANTHER" id="PTHR48111:SF22">
    <property type="entry name" value="REGULATOR OF RPOS"/>
    <property type="match status" value="1"/>
</dbReference>
<dbReference type="GO" id="GO:0000156">
    <property type="term" value="F:phosphorelay response regulator activity"/>
    <property type="evidence" value="ECO:0007669"/>
    <property type="project" value="TreeGrafter"/>
</dbReference>
<evidence type="ECO:0000256" key="1">
    <source>
        <dbReference type="ARBA" id="ARBA00022553"/>
    </source>
</evidence>
<dbReference type="Proteomes" id="UP000078558">
    <property type="component" value="Chromosome I"/>
</dbReference>
<dbReference type="EMBL" id="FLRC01000022">
    <property type="protein sequence ID" value="SBT25886.1"/>
    <property type="molecule type" value="Genomic_DNA"/>
</dbReference>
<dbReference type="SUPFAM" id="SSF52172">
    <property type="entry name" value="CheY-like"/>
    <property type="match status" value="1"/>
</dbReference>
<dbReference type="AlphaFoldDB" id="A0A1C3K309"/>
<evidence type="ECO:0000256" key="7">
    <source>
        <dbReference type="PROSITE-ProRule" id="PRU01091"/>
    </source>
</evidence>
<dbReference type="GO" id="GO:0000976">
    <property type="term" value="F:transcription cis-regulatory region binding"/>
    <property type="evidence" value="ECO:0007669"/>
    <property type="project" value="TreeGrafter"/>
</dbReference>
<dbReference type="EMBL" id="LT907988">
    <property type="protein sequence ID" value="SOE51874.1"/>
    <property type="molecule type" value="Genomic_DNA"/>
</dbReference>
<evidence type="ECO:0000256" key="5">
    <source>
        <dbReference type="ARBA" id="ARBA00023163"/>
    </source>
</evidence>
<dbReference type="SUPFAM" id="SSF46894">
    <property type="entry name" value="C-terminal effector domain of the bipartite response regulators"/>
    <property type="match status" value="1"/>
</dbReference>